<dbReference type="GO" id="GO:0000118">
    <property type="term" value="C:histone deacetylase complex"/>
    <property type="evidence" value="ECO:0007669"/>
    <property type="project" value="TreeGrafter"/>
</dbReference>
<dbReference type="Pfam" id="PF13867">
    <property type="entry name" value="SAP30_Sin3_bdg"/>
    <property type="match status" value="1"/>
</dbReference>
<accession>A0A6S7HBP7</accession>
<name>A0A6S7HBP7_PARCT</name>
<dbReference type="Gene3D" id="3.40.1800.30">
    <property type="match status" value="1"/>
</dbReference>
<dbReference type="EMBL" id="CACRXK020003851">
    <property type="protein sequence ID" value="CAB4000503.1"/>
    <property type="molecule type" value="Genomic_DNA"/>
</dbReference>
<dbReference type="InterPro" id="IPR024145">
    <property type="entry name" value="His_deAcase_SAP30/SAP30L"/>
</dbReference>
<dbReference type="Proteomes" id="UP001152795">
    <property type="component" value="Unassembled WGS sequence"/>
</dbReference>
<sequence>MNGYQSESEDNSPKPHRVCCLIEDKDRCKRLAGNACYSKRIQKTVAQKKLKLAAAESAGHIYICNYHKDMIQTARSKRKRKDSEDENDGQEVDVSILQTSTLRRYKRHFKLQTRPGLNKTQLVEVSKICTGVEF</sequence>
<dbReference type="PANTHER" id="PTHR13286:SF6">
    <property type="entry name" value="HISTONE DEACETYLASE COMPLEX SUBUNIT SAP30L-RELATED"/>
    <property type="match status" value="1"/>
</dbReference>
<organism evidence="1 2">
    <name type="scientific">Paramuricea clavata</name>
    <name type="common">Red gorgonian</name>
    <name type="synonym">Violescent sea-whip</name>
    <dbReference type="NCBI Taxonomy" id="317549"/>
    <lineage>
        <taxon>Eukaryota</taxon>
        <taxon>Metazoa</taxon>
        <taxon>Cnidaria</taxon>
        <taxon>Anthozoa</taxon>
        <taxon>Octocorallia</taxon>
        <taxon>Malacalcyonacea</taxon>
        <taxon>Plexauridae</taxon>
        <taxon>Paramuricea</taxon>
    </lineage>
</organism>
<dbReference type="AlphaFoldDB" id="A0A6S7HBP7"/>
<dbReference type="InterPro" id="IPR025718">
    <property type="entry name" value="SAP30_Sin3-bd"/>
</dbReference>
<proteinExistence type="predicted"/>
<gene>
    <name evidence="1" type="ORF">PACLA_8A040473</name>
</gene>
<protein>
    <submittedName>
        <fullName evidence="1">Histone deacetylase complex subunit SAP30L-like</fullName>
    </submittedName>
</protein>
<dbReference type="GO" id="GO:0006355">
    <property type="term" value="P:regulation of DNA-templated transcription"/>
    <property type="evidence" value="ECO:0007669"/>
    <property type="project" value="TreeGrafter"/>
</dbReference>
<dbReference type="Pfam" id="PF13866">
    <property type="entry name" value="zf-SAP30"/>
    <property type="match status" value="1"/>
</dbReference>
<reference evidence="1" key="1">
    <citation type="submission" date="2020-04" db="EMBL/GenBank/DDBJ databases">
        <authorList>
            <person name="Alioto T."/>
            <person name="Alioto T."/>
            <person name="Gomez Garrido J."/>
        </authorList>
    </citation>
    <scope>NUCLEOTIDE SEQUENCE</scope>
    <source>
        <strain evidence="1">A484AB</strain>
    </source>
</reference>
<dbReference type="InterPro" id="IPR025717">
    <property type="entry name" value="SAP30_zn-finger"/>
</dbReference>
<keyword evidence="2" id="KW-1185">Reference proteome</keyword>
<evidence type="ECO:0000313" key="2">
    <source>
        <dbReference type="Proteomes" id="UP001152795"/>
    </source>
</evidence>
<dbReference type="PANTHER" id="PTHR13286">
    <property type="entry name" value="SAP30"/>
    <property type="match status" value="1"/>
</dbReference>
<evidence type="ECO:0000313" key="1">
    <source>
        <dbReference type="EMBL" id="CAB4000503.1"/>
    </source>
</evidence>
<dbReference type="OrthoDB" id="510958at2759"/>
<comment type="caution">
    <text evidence="1">The sequence shown here is derived from an EMBL/GenBank/DDBJ whole genome shotgun (WGS) entry which is preliminary data.</text>
</comment>
<dbReference type="GO" id="GO:0003712">
    <property type="term" value="F:transcription coregulator activity"/>
    <property type="evidence" value="ECO:0007669"/>
    <property type="project" value="TreeGrafter"/>
</dbReference>